<dbReference type="Pfam" id="PF00234">
    <property type="entry name" value="Tryp_alpha_amyl"/>
    <property type="match status" value="1"/>
</dbReference>
<evidence type="ECO:0000256" key="3">
    <source>
        <dbReference type="SAM" id="SignalP"/>
    </source>
</evidence>
<keyword evidence="6" id="KW-1185">Reference proteome</keyword>
<evidence type="ECO:0000259" key="4">
    <source>
        <dbReference type="SMART" id="SM00499"/>
    </source>
</evidence>
<dbReference type="InterPro" id="IPR033872">
    <property type="entry name" value="nsLTP2"/>
</dbReference>
<dbReference type="GO" id="GO:0008289">
    <property type="term" value="F:lipid binding"/>
    <property type="evidence" value="ECO:0007669"/>
    <property type="project" value="UniProtKB-KW"/>
</dbReference>
<protein>
    <recommendedName>
        <fullName evidence="4">Bifunctional inhibitor/plant lipid transfer protein/seed storage helical domain-containing protein</fullName>
    </recommendedName>
</protein>
<evidence type="ECO:0000313" key="6">
    <source>
        <dbReference type="Proteomes" id="UP000242715"/>
    </source>
</evidence>
<evidence type="ECO:0000256" key="1">
    <source>
        <dbReference type="ARBA" id="ARBA00022448"/>
    </source>
</evidence>
<feature type="chain" id="PRO_5016312120" description="Bifunctional inhibitor/plant lipid transfer protein/seed storage helical domain-containing protein" evidence="3">
    <location>
        <begin position="27"/>
        <end position="94"/>
    </location>
</feature>
<dbReference type="OrthoDB" id="665742at2759"/>
<dbReference type="Gene3D" id="1.10.110.10">
    <property type="entry name" value="Plant lipid-transfer and hydrophobic proteins"/>
    <property type="match status" value="1"/>
</dbReference>
<feature type="domain" description="Bifunctional inhibitor/plant lipid transfer protein/seed storage helical" evidence="4">
    <location>
        <begin position="29"/>
        <end position="94"/>
    </location>
</feature>
<dbReference type="SUPFAM" id="SSF47699">
    <property type="entry name" value="Bifunctional inhibitor/lipid-transfer protein/seed storage 2S albumin"/>
    <property type="match status" value="1"/>
</dbReference>
<dbReference type="GO" id="GO:0006869">
    <property type="term" value="P:lipid transport"/>
    <property type="evidence" value="ECO:0007669"/>
    <property type="project" value="InterPro"/>
</dbReference>
<evidence type="ECO:0000313" key="5">
    <source>
        <dbReference type="EMBL" id="GAU46076.1"/>
    </source>
</evidence>
<dbReference type="Proteomes" id="UP000242715">
    <property type="component" value="Unassembled WGS sequence"/>
</dbReference>
<sequence>MMKMKVVCAMMLMVVLMVEVATIVEAVDCNPLELRPCLGAITSNTPPSAECCNKLKEQIPCLCGYIKNPVLSPYVGSPGAKRVASSCGVATPQC</sequence>
<gene>
    <name evidence="5" type="ORF">TSUD_180120</name>
</gene>
<keyword evidence="1" id="KW-0813">Transport</keyword>
<dbReference type="InterPro" id="IPR036312">
    <property type="entry name" value="Bifun_inhib/LTP/seed_sf"/>
</dbReference>
<feature type="signal peptide" evidence="3">
    <location>
        <begin position="1"/>
        <end position="26"/>
    </location>
</feature>
<dbReference type="CDD" id="cd01959">
    <property type="entry name" value="nsLTP2"/>
    <property type="match status" value="1"/>
</dbReference>
<accession>A0A2Z6NR57</accession>
<dbReference type="InterPro" id="IPR016140">
    <property type="entry name" value="Bifunc_inhib/LTP/seed_store"/>
</dbReference>
<evidence type="ECO:0000256" key="2">
    <source>
        <dbReference type="ARBA" id="ARBA00023121"/>
    </source>
</evidence>
<name>A0A2Z6NR57_TRISU</name>
<reference evidence="6" key="1">
    <citation type="journal article" date="2017" name="Front. Plant Sci.">
        <title>Climate Clever Clovers: New Paradigm to Reduce the Environmental Footprint of Ruminants by Breeding Low Methanogenic Forages Utilizing Haplotype Variation.</title>
        <authorList>
            <person name="Kaur P."/>
            <person name="Appels R."/>
            <person name="Bayer P.E."/>
            <person name="Keeble-Gagnere G."/>
            <person name="Wang J."/>
            <person name="Hirakawa H."/>
            <person name="Shirasawa K."/>
            <person name="Vercoe P."/>
            <person name="Stefanova K."/>
            <person name="Durmic Z."/>
            <person name="Nichols P."/>
            <person name="Revell C."/>
            <person name="Isobe S.N."/>
            <person name="Edwards D."/>
            <person name="Erskine W."/>
        </authorList>
    </citation>
    <scope>NUCLEOTIDE SEQUENCE [LARGE SCALE GENOMIC DNA]</scope>
    <source>
        <strain evidence="6">cv. Daliak</strain>
    </source>
</reference>
<dbReference type="AlphaFoldDB" id="A0A2Z6NR57"/>
<dbReference type="EMBL" id="DF974174">
    <property type="protein sequence ID" value="GAU46076.1"/>
    <property type="molecule type" value="Genomic_DNA"/>
</dbReference>
<keyword evidence="2" id="KW-0446">Lipid-binding</keyword>
<dbReference type="SMART" id="SM00499">
    <property type="entry name" value="AAI"/>
    <property type="match status" value="1"/>
</dbReference>
<keyword evidence="3" id="KW-0732">Signal</keyword>
<organism evidence="5 6">
    <name type="scientific">Trifolium subterraneum</name>
    <name type="common">Subterranean clover</name>
    <dbReference type="NCBI Taxonomy" id="3900"/>
    <lineage>
        <taxon>Eukaryota</taxon>
        <taxon>Viridiplantae</taxon>
        <taxon>Streptophyta</taxon>
        <taxon>Embryophyta</taxon>
        <taxon>Tracheophyta</taxon>
        <taxon>Spermatophyta</taxon>
        <taxon>Magnoliopsida</taxon>
        <taxon>eudicotyledons</taxon>
        <taxon>Gunneridae</taxon>
        <taxon>Pentapetalae</taxon>
        <taxon>rosids</taxon>
        <taxon>fabids</taxon>
        <taxon>Fabales</taxon>
        <taxon>Fabaceae</taxon>
        <taxon>Papilionoideae</taxon>
        <taxon>50 kb inversion clade</taxon>
        <taxon>NPAAA clade</taxon>
        <taxon>Hologalegina</taxon>
        <taxon>IRL clade</taxon>
        <taxon>Trifolieae</taxon>
        <taxon>Trifolium</taxon>
    </lineage>
</organism>
<dbReference type="PANTHER" id="PTHR33214:SF44">
    <property type="entry name" value="NON-SPECIFIC LIPID TRANSFER PROTEIN GPI-ANCHORED 33"/>
    <property type="match status" value="1"/>
</dbReference>
<proteinExistence type="predicted"/>
<dbReference type="PANTHER" id="PTHR33214">
    <property type="entry name" value="BIFUNCTIONAL INHIBITOR/LIPID-TRANSFER PROTEIN/SEED STORAGE 2S ALBUMIN SUPERFAMILY PROTEIN"/>
    <property type="match status" value="1"/>
</dbReference>